<dbReference type="Proteomes" id="UP000886780">
    <property type="component" value="Unassembled WGS sequence"/>
</dbReference>
<dbReference type="EMBL" id="DXEU01000177">
    <property type="protein sequence ID" value="HIX53048.1"/>
    <property type="molecule type" value="Genomic_DNA"/>
</dbReference>
<evidence type="ECO:0000313" key="1">
    <source>
        <dbReference type="EMBL" id="HIX53048.1"/>
    </source>
</evidence>
<proteinExistence type="predicted"/>
<evidence type="ECO:0000313" key="2">
    <source>
        <dbReference type="Proteomes" id="UP000886780"/>
    </source>
</evidence>
<reference evidence="1" key="2">
    <citation type="submission" date="2021-04" db="EMBL/GenBank/DDBJ databases">
        <authorList>
            <person name="Gilroy R."/>
        </authorList>
    </citation>
    <scope>NUCLEOTIDE SEQUENCE</scope>
    <source>
        <strain evidence="1">ChiGjej4B4-12881</strain>
    </source>
</reference>
<name>A0A9D2AX14_9FIRM</name>
<sequence length="122" mass="13690">MKFNLHRDPSNKLQKIPYSVMQIAGLADRKELTLQADEGCILLSHDHLSTREAIKTVTHLDQVATCLVKQLVEASKKIASPPEECEDPLDEFDEDMIENLVDCGADPDGLRMLLVLEESEDE</sequence>
<protein>
    <submittedName>
        <fullName evidence="1">Uncharacterized protein</fullName>
    </submittedName>
</protein>
<organism evidence="1 2">
    <name type="scientific">Candidatus Lachnoclostridium stercoripullorum</name>
    <dbReference type="NCBI Taxonomy" id="2838635"/>
    <lineage>
        <taxon>Bacteria</taxon>
        <taxon>Bacillati</taxon>
        <taxon>Bacillota</taxon>
        <taxon>Clostridia</taxon>
        <taxon>Lachnospirales</taxon>
        <taxon>Lachnospiraceae</taxon>
    </lineage>
</organism>
<reference evidence="1" key="1">
    <citation type="journal article" date="2021" name="PeerJ">
        <title>Extensive microbial diversity within the chicken gut microbiome revealed by metagenomics and culture.</title>
        <authorList>
            <person name="Gilroy R."/>
            <person name="Ravi A."/>
            <person name="Getino M."/>
            <person name="Pursley I."/>
            <person name="Horton D.L."/>
            <person name="Alikhan N.F."/>
            <person name="Baker D."/>
            <person name="Gharbi K."/>
            <person name="Hall N."/>
            <person name="Watson M."/>
            <person name="Adriaenssens E.M."/>
            <person name="Foster-Nyarko E."/>
            <person name="Jarju S."/>
            <person name="Secka A."/>
            <person name="Antonio M."/>
            <person name="Oren A."/>
            <person name="Chaudhuri R.R."/>
            <person name="La Ragione R."/>
            <person name="Hildebrand F."/>
            <person name="Pallen M.J."/>
        </authorList>
    </citation>
    <scope>NUCLEOTIDE SEQUENCE</scope>
    <source>
        <strain evidence="1">ChiGjej4B4-12881</strain>
    </source>
</reference>
<gene>
    <name evidence="1" type="ORF">IAA28_09615</name>
</gene>
<comment type="caution">
    <text evidence="1">The sequence shown here is derived from an EMBL/GenBank/DDBJ whole genome shotgun (WGS) entry which is preliminary data.</text>
</comment>
<dbReference type="AlphaFoldDB" id="A0A9D2AX14"/>
<accession>A0A9D2AX14</accession>